<evidence type="ECO:0000259" key="2">
    <source>
        <dbReference type="Pfam" id="PF07727"/>
    </source>
</evidence>
<evidence type="ECO:0000313" key="4">
    <source>
        <dbReference type="Proteomes" id="UP001418222"/>
    </source>
</evidence>
<reference evidence="3 4" key="1">
    <citation type="journal article" date="2022" name="Nat. Plants">
        <title>Genomes of leafy and leafless Platanthera orchids illuminate the evolution of mycoheterotrophy.</title>
        <authorList>
            <person name="Li M.H."/>
            <person name="Liu K.W."/>
            <person name="Li Z."/>
            <person name="Lu H.C."/>
            <person name="Ye Q.L."/>
            <person name="Zhang D."/>
            <person name="Wang J.Y."/>
            <person name="Li Y.F."/>
            <person name="Zhong Z.M."/>
            <person name="Liu X."/>
            <person name="Yu X."/>
            <person name="Liu D.K."/>
            <person name="Tu X.D."/>
            <person name="Liu B."/>
            <person name="Hao Y."/>
            <person name="Liao X.Y."/>
            <person name="Jiang Y.T."/>
            <person name="Sun W.H."/>
            <person name="Chen J."/>
            <person name="Chen Y.Q."/>
            <person name="Ai Y."/>
            <person name="Zhai J.W."/>
            <person name="Wu S.S."/>
            <person name="Zhou Z."/>
            <person name="Hsiao Y.Y."/>
            <person name="Wu W.L."/>
            <person name="Chen Y.Y."/>
            <person name="Lin Y.F."/>
            <person name="Hsu J.L."/>
            <person name="Li C.Y."/>
            <person name="Wang Z.W."/>
            <person name="Zhao X."/>
            <person name="Zhong W.Y."/>
            <person name="Ma X.K."/>
            <person name="Ma L."/>
            <person name="Huang J."/>
            <person name="Chen G.Z."/>
            <person name="Huang M.Z."/>
            <person name="Huang L."/>
            <person name="Peng D.H."/>
            <person name="Luo Y.B."/>
            <person name="Zou S.Q."/>
            <person name="Chen S.P."/>
            <person name="Lan S."/>
            <person name="Tsai W.C."/>
            <person name="Van de Peer Y."/>
            <person name="Liu Z.J."/>
        </authorList>
    </citation>
    <scope>NUCLEOTIDE SEQUENCE [LARGE SCALE GENOMIC DNA]</scope>
    <source>
        <strain evidence="3">Lor287</strain>
    </source>
</reference>
<feature type="transmembrane region" description="Helical" evidence="1">
    <location>
        <begin position="193"/>
        <end position="217"/>
    </location>
</feature>
<keyword evidence="1" id="KW-0812">Transmembrane</keyword>
<dbReference type="Proteomes" id="UP001418222">
    <property type="component" value="Unassembled WGS sequence"/>
</dbReference>
<dbReference type="Pfam" id="PF07727">
    <property type="entry name" value="RVT_2"/>
    <property type="match status" value="1"/>
</dbReference>
<dbReference type="CDD" id="cd09272">
    <property type="entry name" value="RNase_HI_RT_Ty1"/>
    <property type="match status" value="1"/>
</dbReference>
<dbReference type="InterPro" id="IPR013103">
    <property type="entry name" value="RVT_2"/>
</dbReference>
<name>A0AAP0B5S0_9ASPA</name>
<keyword evidence="1" id="KW-1133">Transmembrane helix</keyword>
<proteinExistence type="predicted"/>
<dbReference type="PANTHER" id="PTHR11439">
    <property type="entry name" value="GAG-POL-RELATED RETROTRANSPOSON"/>
    <property type="match status" value="1"/>
</dbReference>
<protein>
    <recommendedName>
        <fullName evidence="2">Reverse transcriptase Ty1/copia-type domain-containing protein</fullName>
    </recommendedName>
</protein>
<organism evidence="3 4">
    <name type="scientific">Platanthera zijinensis</name>
    <dbReference type="NCBI Taxonomy" id="2320716"/>
    <lineage>
        <taxon>Eukaryota</taxon>
        <taxon>Viridiplantae</taxon>
        <taxon>Streptophyta</taxon>
        <taxon>Embryophyta</taxon>
        <taxon>Tracheophyta</taxon>
        <taxon>Spermatophyta</taxon>
        <taxon>Magnoliopsida</taxon>
        <taxon>Liliopsida</taxon>
        <taxon>Asparagales</taxon>
        <taxon>Orchidaceae</taxon>
        <taxon>Orchidoideae</taxon>
        <taxon>Orchideae</taxon>
        <taxon>Orchidinae</taxon>
        <taxon>Platanthera</taxon>
    </lineage>
</organism>
<feature type="domain" description="Reverse transcriptase Ty1/copia-type" evidence="2">
    <location>
        <begin position="3"/>
        <end position="175"/>
    </location>
</feature>
<dbReference type="InterPro" id="IPR043502">
    <property type="entry name" value="DNA/RNA_pol_sf"/>
</dbReference>
<accession>A0AAP0B5S0</accession>
<sequence>MVLKACQCWKMWQLDVNNVFIYGEIDKVIFMIQPPRYVSEDHPGYVCKLRKALYGLKQAPRAWYGKIAEYLQVCGYFATDSDSSLFIKKNGELHVLILLYVDDMIVTGNFEEEVATLRAELAIRFEMKDLSELHHFLGLEVERKESDILVSQKGYADQIVQRFDKREEKSSSTPLDVGVKLRRDEGRILPDLLVFRALVGSLIYLTITMSGIVYVVGRVSRYMTEPRKPQLMTAMSILKYVKSTSDMDLLYGRDTGFNLHGYTDADYEGDSDDWKSTSGYVFTCGSSGMSWCNKKQGSVSVTTMEAEYKASALAAREAIWLRRLVEDVHEEVHGLTLLRGDNESVLKLINNPVYHARTKYIEIEHHFIREKLLEESFVAGHVRSEDNIADIFTKLLSKRPFTRLRGLLGLISTSHFKGEC</sequence>
<evidence type="ECO:0000256" key="1">
    <source>
        <dbReference type="SAM" id="Phobius"/>
    </source>
</evidence>
<dbReference type="PANTHER" id="PTHR11439:SF480">
    <property type="entry name" value="REVERSE TRANSCRIPTASE TY1_COPIA-TYPE DOMAIN-CONTAINING PROTEIN"/>
    <property type="match status" value="1"/>
</dbReference>
<dbReference type="EMBL" id="JBBWWQ010000015">
    <property type="protein sequence ID" value="KAK8928605.1"/>
    <property type="molecule type" value="Genomic_DNA"/>
</dbReference>
<comment type="caution">
    <text evidence="3">The sequence shown here is derived from an EMBL/GenBank/DDBJ whole genome shotgun (WGS) entry which is preliminary data.</text>
</comment>
<evidence type="ECO:0000313" key="3">
    <source>
        <dbReference type="EMBL" id="KAK8928605.1"/>
    </source>
</evidence>
<dbReference type="AlphaFoldDB" id="A0AAP0B5S0"/>
<dbReference type="SUPFAM" id="SSF56672">
    <property type="entry name" value="DNA/RNA polymerases"/>
    <property type="match status" value="1"/>
</dbReference>
<keyword evidence="1" id="KW-0472">Membrane</keyword>
<gene>
    <name evidence="3" type="ORF">KSP39_PZI017256</name>
</gene>
<keyword evidence="4" id="KW-1185">Reference proteome</keyword>